<dbReference type="EMBL" id="QLNQ01000028">
    <property type="protein sequence ID" value="RCK57924.1"/>
    <property type="molecule type" value="Genomic_DNA"/>
</dbReference>
<evidence type="ECO:0000313" key="2">
    <source>
        <dbReference type="EMBL" id="RCK57924.1"/>
    </source>
</evidence>
<accession>A0A367XWH4</accession>
<name>A0A367XWH4_9ASCO</name>
<feature type="region of interest" description="Disordered" evidence="1">
    <location>
        <begin position="1"/>
        <end position="26"/>
    </location>
</feature>
<organism evidence="2 3">
    <name type="scientific">Candida viswanathii</name>
    <dbReference type="NCBI Taxonomy" id="5486"/>
    <lineage>
        <taxon>Eukaryota</taxon>
        <taxon>Fungi</taxon>
        <taxon>Dikarya</taxon>
        <taxon>Ascomycota</taxon>
        <taxon>Saccharomycotina</taxon>
        <taxon>Pichiomycetes</taxon>
        <taxon>Debaryomycetaceae</taxon>
        <taxon>Candida/Lodderomyces clade</taxon>
        <taxon>Candida</taxon>
    </lineage>
</organism>
<evidence type="ECO:0000313" key="3">
    <source>
        <dbReference type="Proteomes" id="UP000253472"/>
    </source>
</evidence>
<gene>
    <name evidence="2" type="ORF">Cantr_06576</name>
</gene>
<comment type="caution">
    <text evidence="2">The sequence shown here is derived from an EMBL/GenBank/DDBJ whole genome shotgun (WGS) entry which is preliminary data.</text>
</comment>
<reference evidence="2 3" key="1">
    <citation type="submission" date="2018-06" db="EMBL/GenBank/DDBJ databases">
        <title>Whole genome sequencing of Candida tropicalis (genome annotated by CSBL at Korea University).</title>
        <authorList>
            <person name="Ahn J."/>
        </authorList>
    </citation>
    <scope>NUCLEOTIDE SEQUENCE [LARGE SCALE GENOMIC DNA]</scope>
    <source>
        <strain evidence="2 3">ATCC 20962</strain>
    </source>
</reference>
<keyword evidence="3" id="KW-1185">Reference proteome</keyword>
<protein>
    <submittedName>
        <fullName evidence="2">Uncharacterized protein</fullName>
    </submittedName>
</protein>
<dbReference type="Proteomes" id="UP000253472">
    <property type="component" value="Unassembled WGS sequence"/>
</dbReference>
<dbReference type="AlphaFoldDB" id="A0A367XWH4"/>
<evidence type="ECO:0000256" key="1">
    <source>
        <dbReference type="SAM" id="MobiDB-lite"/>
    </source>
</evidence>
<sequence length="75" mass="8325">MSQPPAHPKIINSQRQRSRGRDPPGLQFHVGVASSPHFACLHFLAIGVWKDELKLNTSNYVVLVSLAAINFEEVC</sequence>
<proteinExistence type="predicted"/>